<organism evidence="2 3">
    <name type="scientific">Eumeta variegata</name>
    <name type="common">Bagworm moth</name>
    <name type="synonym">Eumeta japonica</name>
    <dbReference type="NCBI Taxonomy" id="151549"/>
    <lineage>
        <taxon>Eukaryota</taxon>
        <taxon>Metazoa</taxon>
        <taxon>Ecdysozoa</taxon>
        <taxon>Arthropoda</taxon>
        <taxon>Hexapoda</taxon>
        <taxon>Insecta</taxon>
        <taxon>Pterygota</taxon>
        <taxon>Neoptera</taxon>
        <taxon>Endopterygota</taxon>
        <taxon>Lepidoptera</taxon>
        <taxon>Glossata</taxon>
        <taxon>Ditrysia</taxon>
        <taxon>Tineoidea</taxon>
        <taxon>Psychidae</taxon>
        <taxon>Oiketicinae</taxon>
        <taxon>Eumeta</taxon>
    </lineage>
</organism>
<evidence type="ECO:0000256" key="1">
    <source>
        <dbReference type="SAM" id="MobiDB-lite"/>
    </source>
</evidence>
<gene>
    <name evidence="2" type="ORF">EVAR_84341_1</name>
</gene>
<evidence type="ECO:0000313" key="3">
    <source>
        <dbReference type="Proteomes" id="UP000299102"/>
    </source>
</evidence>
<evidence type="ECO:0000313" key="2">
    <source>
        <dbReference type="EMBL" id="GBP21218.1"/>
    </source>
</evidence>
<feature type="region of interest" description="Disordered" evidence="1">
    <location>
        <begin position="46"/>
        <end position="76"/>
    </location>
</feature>
<comment type="caution">
    <text evidence="2">The sequence shown here is derived from an EMBL/GenBank/DDBJ whole genome shotgun (WGS) entry which is preliminary data.</text>
</comment>
<proteinExistence type="predicted"/>
<dbReference type="AlphaFoldDB" id="A0A4C1U4N3"/>
<accession>A0A4C1U4N3</accession>
<reference evidence="2 3" key="1">
    <citation type="journal article" date="2019" name="Commun. Biol.">
        <title>The bagworm genome reveals a unique fibroin gene that provides high tensile strength.</title>
        <authorList>
            <person name="Kono N."/>
            <person name="Nakamura H."/>
            <person name="Ohtoshi R."/>
            <person name="Tomita M."/>
            <person name="Numata K."/>
            <person name="Arakawa K."/>
        </authorList>
    </citation>
    <scope>NUCLEOTIDE SEQUENCE [LARGE SCALE GENOMIC DNA]</scope>
</reference>
<dbReference type="Proteomes" id="UP000299102">
    <property type="component" value="Unassembled WGS sequence"/>
</dbReference>
<sequence length="266" mass="29091">MAAITGKETAKVALAGAGLESNYSHILALSDIYRLVGEARHARTAPANTYRATPKFGDSGGRSPREDSNDPLNGCRHPKRRVFSATAFLDVRNSWASNKIASDIEIDIENRTESGITIDSEIVRYKKIKNLLHDRVGEAVDKHYWQINTSEFKIENTFAAEGGSLALSTGPVVREPPDTAAYPDELGAGSSDTSHLTEYESDVTTPLLRFVQCECEFRRLLLSIRYPISIQEANNALATALRLRVSMDGGDDLLSGGSRGRVQLAH</sequence>
<name>A0A4C1U4N3_EUMVA</name>
<keyword evidence="3" id="KW-1185">Reference proteome</keyword>
<dbReference type="EMBL" id="BGZK01000126">
    <property type="protein sequence ID" value="GBP21218.1"/>
    <property type="molecule type" value="Genomic_DNA"/>
</dbReference>
<protein>
    <submittedName>
        <fullName evidence="2">Uncharacterized protein</fullName>
    </submittedName>
</protein>